<evidence type="ECO:0000313" key="3">
    <source>
        <dbReference type="EMBL" id="RVX10441.1"/>
    </source>
</evidence>
<keyword evidence="2" id="KW-1133">Transmembrane helix</keyword>
<gene>
    <name evidence="3" type="ORF">CK203_016900</name>
</gene>
<organism evidence="3 4">
    <name type="scientific">Vitis vinifera</name>
    <name type="common">Grape</name>
    <dbReference type="NCBI Taxonomy" id="29760"/>
    <lineage>
        <taxon>Eukaryota</taxon>
        <taxon>Viridiplantae</taxon>
        <taxon>Streptophyta</taxon>
        <taxon>Embryophyta</taxon>
        <taxon>Tracheophyta</taxon>
        <taxon>Spermatophyta</taxon>
        <taxon>Magnoliopsida</taxon>
        <taxon>eudicotyledons</taxon>
        <taxon>Gunneridae</taxon>
        <taxon>Pentapetalae</taxon>
        <taxon>rosids</taxon>
        <taxon>Vitales</taxon>
        <taxon>Vitaceae</taxon>
        <taxon>Viteae</taxon>
        <taxon>Vitis</taxon>
    </lineage>
</organism>
<name>A0A438JN94_VITVI</name>
<sequence>MLQQACKKDVVSSSAAGPSGKGGSGCPYPGKPTEVLNEREFRDNFCLSNGVFVKLVDGDAMSTKKVRHNAIYFTKEQFNAGLRFPLPSIFKEFFHYTQIPLAYIHPNTLQVLMGYNILNMLFNLNLSLLEVLFVYTIKKGKNDIFNMFTHILSLQLVTNLPDLNKGRAKGHVLVRGPWVGSHKRGHLVEWVEKASFDRLNKLFEITTIERHHQTLFSSLNLLAAVWEP</sequence>
<keyword evidence="2" id="KW-0472">Membrane</keyword>
<protein>
    <submittedName>
        <fullName evidence="3">Uncharacterized protein</fullName>
    </submittedName>
</protein>
<keyword evidence="2" id="KW-0812">Transmembrane</keyword>
<accession>A0A438JN94</accession>
<comment type="caution">
    <text evidence="3">The sequence shown here is derived from an EMBL/GenBank/DDBJ whole genome shotgun (WGS) entry which is preliminary data.</text>
</comment>
<dbReference type="EMBL" id="QGNW01000034">
    <property type="protein sequence ID" value="RVX10441.1"/>
    <property type="molecule type" value="Genomic_DNA"/>
</dbReference>
<feature type="region of interest" description="Disordered" evidence="1">
    <location>
        <begin position="1"/>
        <end position="29"/>
    </location>
</feature>
<dbReference type="Proteomes" id="UP000288805">
    <property type="component" value="Unassembled WGS sequence"/>
</dbReference>
<evidence type="ECO:0000256" key="2">
    <source>
        <dbReference type="SAM" id="Phobius"/>
    </source>
</evidence>
<reference evidence="3 4" key="1">
    <citation type="journal article" date="2018" name="PLoS Genet.">
        <title>Population sequencing reveals clonal diversity and ancestral inbreeding in the grapevine cultivar Chardonnay.</title>
        <authorList>
            <person name="Roach M.J."/>
            <person name="Johnson D.L."/>
            <person name="Bohlmann J."/>
            <person name="van Vuuren H.J."/>
            <person name="Jones S.J."/>
            <person name="Pretorius I.S."/>
            <person name="Schmidt S.A."/>
            <person name="Borneman A.R."/>
        </authorList>
    </citation>
    <scope>NUCLEOTIDE SEQUENCE [LARGE SCALE GENOMIC DNA]</scope>
    <source>
        <strain evidence="4">cv. Chardonnay</strain>
        <tissue evidence="3">Leaf</tissue>
    </source>
</reference>
<feature type="transmembrane region" description="Helical" evidence="2">
    <location>
        <begin position="117"/>
        <end position="137"/>
    </location>
</feature>
<feature type="compositionally biased region" description="Basic and acidic residues" evidence="1">
    <location>
        <begin position="1"/>
        <end position="10"/>
    </location>
</feature>
<evidence type="ECO:0000256" key="1">
    <source>
        <dbReference type="SAM" id="MobiDB-lite"/>
    </source>
</evidence>
<evidence type="ECO:0000313" key="4">
    <source>
        <dbReference type="Proteomes" id="UP000288805"/>
    </source>
</evidence>
<proteinExistence type="predicted"/>
<dbReference type="AlphaFoldDB" id="A0A438JN94"/>